<protein>
    <submittedName>
        <fullName evidence="5">Pirin family protein</fullName>
    </submittedName>
</protein>
<comment type="caution">
    <text evidence="5">The sequence shown here is derived from an EMBL/GenBank/DDBJ whole genome shotgun (WGS) entry which is preliminary data.</text>
</comment>
<dbReference type="CDD" id="cd02909">
    <property type="entry name" value="cupin_pirin_N"/>
    <property type="match status" value="1"/>
</dbReference>
<feature type="domain" description="Pirin C-terminal" evidence="4">
    <location>
        <begin position="183"/>
        <end position="276"/>
    </location>
</feature>
<feature type="domain" description="Pirin N-terminal" evidence="3">
    <location>
        <begin position="26"/>
        <end position="124"/>
    </location>
</feature>
<keyword evidence="6" id="KW-1185">Reference proteome</keyword>
<dbReference type="InterPro" id="IPR011051">
    <property type="entry name" value="RmlC_Cupin_sf"/>
</dbReference>
<sequence>MSNQGLIIEERSRDIGDFLVGRLIPFRKKRMVGPFIFIDHMGPTIIKNGKYMDVDQHPHIGLSTLTYLLDGEIMHKDSIGTNQRISPGSVNWMVAGKGVTHTERTPDDMRDGTEFLAHGYQIWVALPKHLEEIEPEFHHIDKKELPYWNDHDTEFRLIAGKGYGKQSPLPVHSELFMVEIKSTERYELQIKGELKGEIGICIVEGEIGACDSIIGKGNMLVSKIEDTCSIVLEPHTHVLLFGGEPFPEERHIYWNFVSSSKDRLEEAKEKWRNKQFPKVNGDDTYVVMPE</sequence>
<name>A0ABN1IUI6_9FLAO</name>
<dbReference type="InterPro" id="IPR008778">
    <property type="entry name" value="Pirin_C_dom"/>
</dbReference>
<dbReference type="PANTHER" id="PTHR13903">
    <property type="entry name" value="PIRIN-RELATED"/>
    <property type="match status" value="1"/>
</dbReference>
<evidence type="ECO:0000313" key="5">
    <source>
        <dbReference type="EMBL" id="GAA0721602.1"/>
    </source>
</evidence>
<evidence type="ECO:0000256" key="1">
    <source>
        <dbReference type="ARBA" id="ARBA00008416"/>
    </source>
</evidence>
<dbReference type="InterPro" id="IPR014710">
    <property type="entry name" value="RmlC-like_jellyroll"/>
</dbReference>
<accession>A0ABN1IUI6</accession>
<dbReference type="Pfam" id="PF02678">
    <property type="entry name" value="Pirin"/>
    <property type="match status" value="1"/>
</dbReference>
<dbReference type="RefSeq" id="WP_343912463.1">
    <property type="nucleotide sequence ID" value="NZ_BAAAGE010000002.1"/>
</dbReference>
<dbReference type="Gene3D" id="2.60.120.10">
    <property type="entry name" value="Jelly Rolls"/>
    <property type="match status" value="2"/>
</dbReference>
<comment type="similarity">
    <text evidence="1 2">Belongs to the pirin family.</text>
</comment>
<gene>
    <name evidence="5" type="ORF">GCM10009430_23100</name>
</gene>
<dbReference type="Proteomes" id="UP001501758">
    <property type="component" value="Unassembled WGS sequence"/>
</dbReference>
<evidence type="ECO:0000259" key="4">
    <source>
        <dbReference type="Pfam" id="PF05726"/>
    </source>
</evidence>
<evidence type="ECO:0000256" key="2">
    <source>
        <dbReference type="RuleBase" id="RU003457"/>
    </source>
</evidence>
<dbReference type="InterPro" id="IPR003829">
    <property type="entry name" value="Pirin_N_dom"/>
</dbReference>
<dbReference type="InterPro" id="IPR012093">
    <property type="entry name" value="Pirin"/>
</dbReference>
<evidence type="ECO:0000313" key="6">
    <source>
        <dbReference type="Proteomes" id="UP001501758"/>
    </source>
</evidence>
<dbReference type="SUPFAM" id="SSF51182">
    <property type="entry name" value="RmlC-like cupins"/>
    <property type="match status" value="1"/>
</dbReference>
<dbReference type="EMBL" id="BAAAGE010000002">
    <property type="protein sequence ID" value="GAA0721602.1"/>
    <property type="molecule type" value="Genomic_DNA"/>
</dbReference>
<organism evidence="5 6">
    <name type="scientific">Aquimarina litoralis</name>
    <dbReference type="NCBI Taxonomy" id="584605"/>
    <lineage>
        <taxon>Bacteria</taxon>
        <taxon>Pseudomonadati</taxon>
        <taxon>Bacteroidota</taxon>
        <taxon>Flavobacteriia</taxon>
        <taxon>Flavobacteriales</taxon>
        <taxon>Flavobacteriaceae</taxon>
        <taxon>Aquimarina</taxon>
    </lineage>
</organism>
<proteinExistence type="inferred from homology"/>
<reference evidence="5 6" key="1">
    <citation type="journal article" date="2019" name="Int. J. Syst. Evol. Microbiol.">
        <title>The Global Catalogue of Microorganisms (GCM) 10K type strain sequencing project: providing services to taxonomists for standard genome sequencing and annotation.</title>
        <authorList>
            <consortium name="The Broad Institute Genomics Platform"/>
            <consortium name="The Broad Institute Genome Sequencing Center for Infectious Disease"/>
            <person name="Wu L."/>
            <person name="Ma J."/>
        </authorList>
    </citation>
    <scope>NUCLEOTIDE SEQUENCE [LARGE SCALE GENOMIC DNA]</scope>
    <source>
        <strain evidence="5 6">JCM 15974</strain>
    </source>
</reference>
<evidence type="ECO:0000259" key="3">
    <source>
        <dbReference type="Pfam" id="PF02678"/>
    </source>
</evidence>
<dbReference type="Pfam" id="PF05726">
    <property type="entry name" value="Pirin_C"/>
    <property type="match status" value="1"/>
</dbReference>
<dbReference type="PANTHER" id="PTHR13903:SF8">
    <property type="entry name" value="PIRIN"/>
    <property type="match status" value="1"/>
</dbReference>
<dbReference type="PIRSF" id="PIRSF006232">
    <property type="entry name" value="Pirin"/>
    <property type="match status" value="1"/>
</dbReference>